<comment type="caution">
    <text evidence="6">The sequence shown here is derived from an EMBL/GenBank/DDBJ whole genome shotgun (WGS) entry which is preliminary data.</text>
</comment>
<feature type="domain" description="NodB homology" evidence="5">
    <location>
        <begin position="122"/>
        <end position="351"/>
    </location>
</feature>
<dbReference type="InterPro" id="IPR051398">
    <property type="entry name" value="Polysacch_Deacetylase"/>
</dbReference>
<evidence type="ECO:0000256" key="2">
    <source>
        <dbReference type="ARBA" id="ARBA00022729"/>
    </source>
</evidence>
<feature type="signal peptide" evidence="4">
    <location>
        <begin position="1"/>
        <end position="21"/>
    </location>
</feature>
<dbReference type="GO" id="GO:0005576">
    <property type="term" value="C:extracellular region"/>
    <property type="evidence" value="ECO:0007669"/>
    <property type="project" value="UniProtKB-SubCell"/>
</dbReference>
<dbReference type="RefSeq" id="WP_309490660.1">
    <property type="nucleotide sequence ID" value="NZ_JAENIG010000009.1"/>
</dbReference>
<dbReference type="AlphaFoldDB" id="A0AAE2VDG3"/>
<name>A0AAE2VDG3_9BACT</name>
<dbReference type="InterPro" id="IPR002509">
    <property type="entry name" value="NODB_dom"/>
</dbReference>
<evidence type="ECO:0000256" key="1">
    <source>
        <dbReference type="ARBA" id="ARBA00004613"/>
    </source>
</evidence>
<feature type="chain" id="PRO_5042008718" evidence="4">
    <location>
        <begin position="22"/>
        <end position="408"/>
    </location>
</feature>
<gene>
    <name evidence="6" type="ORF">JIN83_13820</name>
</gene>
<evidence type="ECO:0000256" key="3">
    <source>
        <dbReference type="SAM" id="MobiDB-lite"/>
    </source>
</evidence>
<comment type="subcellular location">
    <subcellularLocation>
        <location evidence="1">Secreted</location>
    </subcellularLocation>
</comment>
<evidence type="ECO:0000256" key="4">
    <source>
        <dbReference type="SAM" id="SignalP"/>
    </source>
</evidence>
<sequence length="408" mass="44525">MRFFSAIISSLLLCLPLSATAAPEAPASVPASGNATTETSATVTPVEPTAPTQPSVPGGDDGVRVTVLGYHDFSPTKKATEMLLPTDKFRKQMEAIRELGLKVISMDDFLAWKRGEKSIPDKAVLITIDDGWKSVYTDAYPILKEFGYPFTLFLYTNYVDGGGSALTTAMIKEMQENGCTVGSHSVSHPYPAAVKAERAKGSDSFTAYLKKEFGDSRKILRKKFGSKVSTYAYPGGFFTGEMLPIANESGYEALFTVLPGKVTRATSSFTLPRYIILGTHDYIFRNATSFKATGSSAATDGAIVQSTAHPVQPQPGALTPDRTPVISADLSKVENLDVPSLVMRVAGFGKVPAVYDNQSKTVSWQVNRRLRTRTCEVSLQWRKTGSTDYEDPMTWIFRIDREAAYQPE</sequence>
<dbReference type="GO" id="GO:0005975">
    <property type="term" value="P:carbohydrate metabolic process"/>
    <property type="evidence" value="ECO:0007669"/>
    <property type="project" value="InterPro"/>
</dbReference>
<dbReference type="CDD" id="cd10973">
    <property type="entry name" value="CE4_DAC_u4_5s"/>
    <property type="match status" value="1"/>
</dbReference>
<dbReference type="EMBL" id="JAENIG010000009">
    <property type="protein sequence ID" value="MBK1856046.1"/>
    <property type="molecule type" value="Genomic_DNA"/>
</dbReference>
<keyword evidence="7" id="KW-1185">Reference proteome</keyword>
<keyword evidence="2 4" id="KW-0732">Signal</keyword>
<evidence type="ECO:0000259" key="5">
    <source>
        <dbReference type="PROSITE" id="PS51677"/>
    </source>
</evidence>
<dbReference type="Pfam" id="PF01522">
    <property type="entry name" value="Polysacc_deac_1"/>
    <property type="match status" value="1"/>
</dbReference>
<dbReference type="PANTHER" id="PTHR34216">
    <property type="match status" value="1"/>
</dbReference>
<dbReference type="InterPro" id="IPR011330">
    <property type="entry name" value="Glyco_hydro/deAcase_b/a-brl"/>
</dbReference>
<evidence type="ECO:0000313" key="7">
    <source>
        <dbReference type="Proteomes" id="UP000634206"/>
    </source>
</evidence>
<feature type="region of interest" description="Disordered" evidence="3">
    <location>
        <begin position="25"/>
        <end position="58"/>
    </location>
</feature>
<organism evidence="6 7">
    <name type="scientific">Oceaniferula flava</name>
    <dbReference type="NCBI Taxonomy" id="2800421"/>
    <lineage>
        <taxon>Bacteria</taxon>
        <taxon>Pseudomonadati</taxon>
        <taxon>Verrucomicrobiota</taxon>
        <taxon>Verrucomicrobiia</taxon>
        <taxon>Verrucomicrobiales</taxon>
        <taxon>Verrucomicrobiaceae</taxon>
        <taxon>Oceaniferula</taxon>
    </lineage>
</organism>
<dbReference type="PANTHER" id="PTHR34216:SF3">
    <property type="entry name" value="POLY-BETA-1,6-N-ACETYL-D-GLUCOSAMINE N-DEACETYLASE"/>
    <property type="match status" value="1"/>
</dbReference>
<dbReference type="Proteomes" id="UP000634206">
    <property type="component" value="Unassembled WGS sequence"/>
</dbReference>
<dbReference type="SUPFAM" id="SSF88713">
    <property type="entry name" value="Glycoside hydrolase/deacetylase"/>
    <property type="match status" value="1"/>
</dbReference>
<proteinExistence type="predicted"/>
<accession>A0AAE2VDG3</accession>
<dbReference type="PROSITE" id="PS51677">
    <property type="entry name" value="NODB"/>
    <property type="match status" value="1"/>
</dbReference>
<protein>
    <submittedName>
        <fullName evidence="6">Polysaccharide deacetylase family protein</fullName>
    </submittedName>
</protein>
<dbReference type="Gene3D" id="3.20.20.370">
    <property type="entry name" value="Glycoside hydrolase/deacetylase"/>
    <property type="match status" value="1"/>
</dbReference>
<dbReference type="GO" id="GO:0016810">
    <property type="term" value="F:hydrolase activity, acting on carbon-nitrogen (but not peptide) bonds"/>
    <property type="evidence" value="ECO:0007669"/>
    <property type="project" value="InterPro"/>
</dbReference>
<reference evidence="6" key="1">
    <citation type="submission" date="2021-01" db="EMBL/GenBank/DDBJ databases">
        <title>Modified the classification status of verrucomicrobia.</title>
        <authorList>
            <person name="Feng X."/>
        </authorList>
    </citation>
    <scope>NUCLEOTIDE SEQUENCE</scope>
    <source>
        <strain evidence="6">5K15</strain>
    </source>
</reference>
<feature type="compositionally biased region" description="Low complexity" evidence="3">
    <location>
        <begin position="25"/>
        <end position="52"/>
    </location>
</feature>
<evidence type="ECO:0000313" key="6">
    <source>
        <dbReference type="EMBL" id="MBK1856046.1"/>
    </source>
</evidence>